<sequence length="102" mass="11104">MASMAQLNGPLAWAVSLPSRHLPLLLGLSSARDARAILRAGLLDQAIDPDQHDYSRNETAAPSGAGQSQATWIMDMRMRRGNWATGAYYTALHMYSSQLCNA</sequence>
<name>A0A2T4A9E1_TRIHA</name>
<dbReference type="EMBL" id="KZ679681">
    <property type="protein sequence ID" value="PTB53714.1"/>
    <property type="molecule type" value="Genomic_DNA"/>
</dbReference>
<organism evidence="1 2">
    <name type="scientific">Trichoderma harzianum CBS 226.95</name>
    <dbReference type="NCBI Taxonomy" id="983964"/>
    <lineage>
        <taxon>Eukaryota</taxon>
        <taxon>Fungi</taxon>
        <taxon>Dikarya</taxon>
        <taxon>Ascomycota</taxon>
        <taxon>Pezizomycotina</taxon>
        <taxon>Sordariomycetes</taxon>
        <taxon>Hypocreomycetidae</taxon>
        <taxon>Hypocreales</taxon>
        <taxon>Hypocreaceae</taxon>
        <taxon>Trichoderma</taxon>
    </lineage>
</organism>
<evidence type="ECO:0000313" key="2">
    <source>
        <dbReference type="Proteomes" id="UP000241690"/>
    </source>
</evidence>
<dbReference type="AlphaFoldDB" id="A0A2T4A9E1"/>
<keyword evidence="2" id="KW-1185">Reference proteome</keyword>
<reference evidence="1 2" key="1">
    <citation type="submission" date="2016-07" db="EMBL/GenBank/DDBJ databases">
        <title>Multiple horizontal gene transfer events from other fungi enriched the ability of initially mycotrophic Trichoderma (Ascomycota) to feed on dead plant biomass.</title>
        <authorList>
            <consortium name="DOE Joint Genome Institute"/>
            <person name="Aerts A."/>
            <person name="Atanasova L."/>
            <person name="Chenthamara K."/>
            <person name="Zhang J."/>
            <person name="Grujic M."/>
            <person name="Henrissat B."/>
            <person name="Kuo A."/>
            <person name="Salamov A."/>
            <person name="Lipzen A."/>
            <person name="Labutti K."/>
            <person name="Barry K."/>
            <person name="Miao Y."/>
            <person name="Rahimi M.J."/>
            <person name="Shen Q."/>
            <person name="Grigoriev I.V."/>
            <person name="Kubicek C.P."/>
            <person name="Druzhinina I.S."/>
        </authorList>
    </citation>
    <scope>NUCLEOTIDE SEQUENCE [LARGE SCALE GENOMIC DNA]</scope>
    <source>
        <strain evidence="1 2">CBS 226.95</strain>
    </source>
</reference>
<accession>A0A2T4A9E1</accession>
<protein>
    <submittedName>
        <fullName evidence="1">Uncharacterized protein</fullName>
    </submittedName>
</protein>
<proteinExistence type="predicted"/>
<evidence type="ECO:0000313" key="1">
    <source>
        <dbReference type="EMBL" id="PTB53714.1"/>
    </source>
</evidence>
<dbReference type="RefSeq" id="XP_024773391.1">
    <property type="nucleotide sequence ID" value="XM_024919169.1"/>
</dbReference>
<gene>
    <name evidence="1" type="ORF">M431DRAFT_508798</name>
</gene>
<dbReference type="Proteomes" id="UP000241690">
    <property type="component" value="Unassembled WGS sequence"/>
</dbReference>
<dbReference type="GeneID" id="36627738"/>